<dbReference type="Proteomes" id="UP000249354">
    <property type="component" value="Unassembled WGS sequence"/>
</dbReference>
<accession>A0A2W4TF42</accession>
<gene>
    <name evidence="1" type="ORF">DCF25_22605</name>
</gene>
<reference evidence="2" key="1">
    <citation type="submission" date="2018-04" db="EMBL/GenBank/DDBJ databases">
        <authorList>
            <person name="Cornet L."/>
        </authorList>
    </citation>
    <scope>NUCLEOTIDE SEQUENCE [LARGE SCALE GENOMIC DNA]</scope>
</reference>
<evidence type="ECO:0000313" key="2">
    <source>
        <dbReference type="Proteomes" id="UP000249354"/>
    </source>
</evidence>
<dbReference type="EMBL" id="QBMC01000294">
    <property type="protein sequence ID" value="PZO07826.1"/>
    <property type="molecule type" value="Genomic_DNA"/>
</dbReference>
<protein>
    <submittedName>
        <fullName evidence="1">Uncharacterized protein</fullName>
    </submittedName>
</protein>
<organism evidence="1 2">
    <name type="scientific">Leptolyngbya foveolarum</name>
    <dbReference type="NCBI Taxonomy" id="47253"/>
    <lineage>
        <taxon>Bacteria</taxon>
        <taxon>Bacillati</taxon>
        <taxon>Cyanobacteriota</taxon>
        <taxon>Cyanophyceae</taxon>
        <taxon>Leptolyngbyales</taxon>
        <taxon>Leptolyngbyaceae</taxon>
        <taxon>Leptolyngbya group</taxon>
        <taxon>Leptolyngbya</taxon>
    </lineage>
</organism>
<proteinExistence type="predicted"/>
<sequence>MSRYCVQHEVQSEKYWISFGWDFPLNTFFAQVESDESDSDELLLDIGSPFDFPYTQIEQFHDALVQHLRELGIEDFSLSMEQKIQLLGDKDGIGN</sequence>
<dbReference type="AlphaFoldDB" id="A0A2W4TF42"/>
<comment type="caution">
    <text evidence="1">The sequence shown here is derived from an EMBL/GenBank/DDBJ whole genome shotgun (WGS) entry which is preliminary data.</text>
</comment>
<evidence type="ECO:0000313" key="1">
    <source>
        <dbReference type="EMBL" id="PZO07826.1"/>
    </source>
</evidence>
<name>A0A2W4TF42_9CYAN</name>
<reference evidence="1 2" key="2">
    <citation type="submission" date="2018-06" db="EMBL/GenBank/DDBJ databases">
        <title>Metagenomic assembly of (sub)arctic Cyanobacteria and their associated microbiome from non-axenic cultures.</title>
        <authorList>
            <person name="Baurain D."/>
        </authorList>
    </citation>
    <scope>NUCLEOTIDE SEQUENCE [LARGE SCALE GENOMIC DNA]</scope>
    <source>
        <strain evidence="1">ULC129bin1</strain>
    </source>
</reference>